<name>A0AAV7FE78_ARIFI</name>
<dbReference type="AlphaFoldDB" id="A0AAV7FE78"/>
<keyword evidence="5" id="KW-1185">Reference proteome</keyword>
<dbReference type="Pfam" id="PF04783">
    <property type="entry name" value="DUF630"/>
    <property type="match status" value="1"/>
</dbReference>
<feature type="domain" description="DUF632" evidence="2">
    <location>
        <begin position="342"/>
        <end position="683"/>
    </location>
</feature>
<evidence type="ECO:0000313" key="4">
    <source>
        <dbReference type="EMBL" id="KAG9459208.1"/>
    </source>
</evidence>
<accession>A0AAV7FE78</accession>
<protein>
    <recommendedName>
        <fullName evidence="6">Nitrate regulatory gene2 protein-like</fullName>
    </recommendedName>
</protein>
<evidence type="ECO:0000259" key="3">
    <source>
        <dbReference type="Pfam" id="PF04783"/>
    </source>
</evidence>
<comment type="caution">
    <text evidence="4">The sequence shown here is derived from an EMBL/GenBank/DDBJ whole genome shotgun (WGS) entry which is preliminary data.</text>
</comment>
<dbReference type="Proteomes" id="UP000825729">
    <property type="component" value="Unassembled WGS sequence"/>
</dbReference>
<evidence type="ECO:0000259" key="2">
    <source>
        <dbReference type="Pfam" id="PF04782"/>
    </source>
</evidence>
<feature type="compositionally biased region" description="Basic and acidic residues" evidence="1">
    <location>
        <begin position="224"/>
        <end position="234"/>
    </location>
</feature>
<reference evidence="4 5" key="1">
    <citation type="submission" date="2021-07" db="EMBL/GenBank/DDBJ databases">
        <title>The Aristolochia fimbriata genome: insights into angiosperm evolution, floral development and chemical biosynthesis.</title>
        <authorList>
            <person name="Jiao Y."/>
        </authorList>
    </citation>
    <scope>NUCLEOTIDE SEQUENCE [LARGE SCALE GENOMIC DNA]</scope>
    <source>
        <strain evidence="4">IBCAS-2021</strain>
        <tissue evidence="4">Leaf</tissue>
    </source>
</reference>
<feature type="region of interest" description="Disordered" evidence="1">
    <location>
        <begin position="286"/>
        <end position="338"/>
    </location>
</feature>
<dbReference type="EMBL" id="JAINDJ010000002">
    <property type="protein sequence ID" value="KAG9459208.1"/>
    <property type="molecule type" value="Genomic_DNA"/>
</dbReference>
<evidence type="ECO:0000313" key="5">
    <source>
        <dbReference type="Proteomes" id="UP000825729"/>
    </source>
</evidence>
<dbReference type="InterPro" id="IPR006867">
    <property type="entry name" value="DUF632"/>
</dbReference>
<evidence type="ECO:0000256" key="1">
    <source>
        <dbReference type="SAM" id="MobiDB-lite"/>
    </source>
</evidence>
<dbReference type="Pfam" id="PF04782">
    <property type="entry name" value="DUF632"/>
    <property type="match status" value="1"/>
</dbReference>
<organism evidence="4 5">
    <name type="scientific">Aristolochia fimbriata</name>
    <name type="common">White veined hardy Dutchman's pipe vine</name>
    <dbReference type="NCBI Taxonomy" id="158543"/>
    <lineage>
        <taxon>Eukaryota</taxon>
        <taxon>Viridiplantae</taxon>
        <taxon>Streptophyta</taxon>
        <taxon>Embryophyta</taxon>
        <taxon>Tracheophyta</taxon>
        <taxon>Spermatophyta</taxon>
        <taxon>Magnoliopsida</taxon>
        <taxon>Magnoliidae</taxon>
        <taxon>Piperales</taxon>
        <taxon>Aristolochiaceae</taxon>
        <taxon>Aristolochia</taxon>
    </lineage>
</organism>
<feature type="compositionally biased region" description="Pro residues" evidence="1">
    <location>
        <begin position="164"/>
        <end position="174"/>
    </location>
</feature>
<dbReference type="InterPro" id="IPR006868">
    <property type="entry name" value="DUF630"/>
</dbReference>
<sequence>MGVSSSKLEDDKALLLCRQRKLFVRQALDGRCSLATAHVSYLESLRNTGIAVRKFVEPEAPVESSLYTSTSATPEPLALTEKSLSQFSYSSPSLSQHVDPPETLSPTPSPPYSSQFHASYMKARGTSSATVQEKPPISVIGTIKSSKSLPKNHKSQVPSDAPSFDPPSPTPESPPWDFFRLAHPLDHQISFQDGTGLNQGLDYADELNRIRKVEGIPDLEDEGDKCNFTRRDAEYSDSEDDFDDPSSVPLVQSYERRTDILDSYSPGSSPQTPPVKNVEKILKHVNGEKNKLKDDMDEADERETPDLTPKKSTLLGPTPANEKIGAQREQNSANKTASKDFLSSIKEIEYLFIKVSESGKEVPRMLEANKLHFRPLFPENKVRKSRTSAILSACITCMEAPEEALNEPPPSGIKYLTWHRSTSSRSSSSRNPLGSASKDEILDSSSNLFNNFCMNSGSHASTLDRLYAWEKKLYDEVKASGIIRREYDMKCRLLRQQDSKGESPMKIDRTRAAVKDLHSRIRVAIQRIDSISKTIEELRDTELQPQLEELIEGFKRMWQMMLETHKLQLDIISAAYNNGNSKFSLHSESHRQATVLLEYELNSLCSSFTKWVSSQKAYLQAINGWLMICVLVQKQKLRRRNSEFCPRRTLGPPIYIICGDWLKMCDQLPTKEVVEGIKTLLTVTTRYLPRQEKARHRNLTSSLSWKAEHASEAASDTTRNEAPVDWNSCFESLQSSLIGFFDRFHSFADVSVKQYVELQESIKEAKKYYEGGGKVQT</sequence>
<feature type="compositionally biased region" description="Acidic residues" evidence="1">
    <location>
        <begin position="235"/>
        <end position="244"/>
    </location>
</feature>
<dbReference type="PANTHER" id="PTHR21450:SF6">
    <property type="entry name" value="EXPRESSED PROTEIN"/>
    <property type="match status" value="1"/>
</dbReference>
<feature type="region of interest" description="Disordered" evidence="1">
    <location>
        <begin position="90"/>
        <end position="176"/>
    </location>
</feature>
<gene>
    <name evidence="4" type="ORF">H6P81_003716</name>
</gene>
<feature type="domain" description="DUF630" evidence="3">
    <location>
        <begin position="1"/>
        <end position="59"/>
    </location>
</feature>
<dbReference type="PANTHER" id="PTHR21450">
    <property type="entry name" value="PROTEIN ALTERED PHOSPHATE STARVATION RESPONSE 1"/>
    <property type="match status" value="1"/>
</dbReference>
<feature type="region of interest" description="Disordered" evidence="1">
    <location>
        <begin position="220"/>
        <end position="248"/>
    </location>
</feature>
<evidence type="ECO:0008006" key="6">
    <source>
        <dbReference type="Google" id="ProtNLM"/>
    </source>
</evidence>
<proteinExistence type="predicted"/>
<feature type="compositionally biased region" description="Low complexity" evidence="1">
    <location>
        <begin position="90"/>
        <end position="106"/>
    </location>
</feature>